<feature type="region of interest" description="Disordered" evidence="1">
    <location>
        <begin position="140"/>
        <end position="163"/>
    </location>
</feature>
<dbReference type="PANTHER" id="PTHR43566:SF2">
    <property type="entry name" value="DUF4143 DOMAIN-CONTAINING PROTEIN"/>
    <property type="match status" value="1"/>
</dbReference>
<dbReference type="InterPro" id="IPR027417">
    <property type="entry name" value="P-loop_NTPase"/>
</dbReference>
<accession>A0ABS1MEA0</accession>
<proteinExistence type="predicted"/>
<organism evidence="3 4">
    <name type="scientific">Nocardia acididurans</name>
    <dbReference type="NCBI Taxonomy" id="2802282"/>
    <lineage>
        <taxon>Bacteria</taxon>
        <taxon>Bacillati</taxon>
        <taxon>Actinomycetota</taxon>
        <taxon>Actinomycetes</taxon>
        <taxon>Mycobacteriales</taxon>
        <taxon>Nocardiaceae</taxon>
        <taxon>Nocardia</taxon>
    </lineage>
</organism>
<feature type="compositionally biased region" description="Basic and acidic residues" evidence="1">
    <location>
        <begin position="152"/>
        <end position="163"/>
    </location>
</feature>
<dbReference type="EMBL" id="JAERRJ010000012">
    <property type="protein sequence ID" value="MBL1078621.1"/>
    <property type="molecule type" value="Genomic_DNA"/>
</dbReference>
<evidence type="ECO:0000256" key="1">
    <source>
        <dbReference type="SAM" id="MobiDB-lite"/>
    </source>
</evidence>
<evidence type="ECO:0000259" key="2">
    <source>
        <dbReference type="Pfam" id="PF13173"/>
    </source>
</evidence>
<name>A0ABS1MEA0_9NOCA</name>
<gene>
    <name evidence="3" type="ORF">JK358_29875</name>
</gene>
<comment type="caution">
    <text evidence="3">The sequence shown here is derived from an EMBL/GenBank/DDBJ whole genome shotgun (WGS) entry which is preliminary data.</text>
</comment>
<dbReference type="SUPFAM" id="SSF52540">
    <property type="entry name" value="P-loop containing nucleoside triphosphate hydrolases"/>
    <property type="match status" value="1"/>
</dbReference>
<keyword evidence="4" id="KW-1185">Reference proteome</keyword>
<evidence type="ECO:0000313" key="4">
    <source>
        <dbReference type="Proteomes" id="UP000602198"/>
    </source>
</evidence>
<sequence length="163" mass="17569">MQRHTGHVRSRFASRCSVAEALDDTRVVTINGARQSGKSTLAQLVASTRGPVRSLTLDDPVALRAAEEDPVGFIEHDGLLVIDEVQRATGLFLPIKADVDADPRPGRFLLTGSAQVLALKSLPDALPGRMETIELWPFSQGGAAHRPTPGRVLRELPGHSHQT</sequence>
<dbReference type="Proteomes" id="UP000602198">
    <property type="component" value="Unassembled WGS sequence"/>
</dbReference>
<evidence type="ECO:0000313" key="3">
    <source>
        <dbReference type="EMBL" id="MBL1078621.1"/>
    </source>
</evidence>
<dbReference type="PANTHER" id="PTHR43566">
    <property type="entry name" value="CONSERVED PROTEIN"/>
    <property type="match status" value="1"/>
</dbReference>
<feature type="domain" description="AAA" evidence="2">
    <location>
        <begin position="25"/>
        <end position="140"/>
    </location>
</feature>
<reference evidence="3 4" key="1">
    <citation type="submission" date="2021-01" db="EMBL/GenBank/DDBJ databases">
        <title>WGS of actinomycetes isolated from Thailand.</title>
        <authorList>
            <person name="Thawai C."/>
        </authorList>
    </citation>
    <scope>NUCLEOTIDE SEQUENCE [LARGE SCALE GENOMIC DNA]</scope>
    <source>
        <strain evidence="3 4">LPG 2</strain>
    </source>
</reference>
<dbReference type="Pfam" id="PF13173">
    <property type="entry name" value="AAA_14"/>
    <property type="match status" value="1"/>
</dbReference>
<protein>
    <submittedName>
        <fullName evidence="3">AAA family ATPase</fullName>
    </submittedName>
</protein>
<dbReference type="InterPro" id="IPR041682">
    <property type="entry name" value="AAA_14"/>
</dbReference>